<dbReference type="RefSeq" id="WP_379862821.1">
    <property type="nucleotide sequence ID" value="NZ_JBHTBW010000002.1"/>
</dbReference>
<organism evidence="1 2">
    <name type="scientific">Laceyella putida</name>
    <dbReference type="NCBI Taxonomy" id="110101"/>
    <lineage>
        <taxon>Bacteria</taxon>
        <taxon>Bacillati</taxon>
        <taxon>Bacillota</taxon>
        <taxon>Bacilli</taxon>
        <taxon>Bacillales</taxon>
        <taxon>Thermoactinomycetaceae</taxon>
        <taxon>Laceyella</taxon>
    </lineage>
</organism>
<reference evidence="2" key="1">
    <citation type="journal article" date="2019" name="Int. J. Syst. Evol. Microbiol.">
        <title>The Global Catalogue of Microorganisms (GCM) 10K type strain sequencing project: providing services to taxonomists for standard genome sequencing and annotation.</title>
        <authorList>
            <consortium name="The Broad Institute Genomics Platform"/>
            <consortium name="The Broad Institute Genome Sequencing Center for Infectious Disease"/>
            <person name="Wu L."/>
            <person name="Ma J."/>
        </authorList>
    </citation>
    <scope>NUCLEOTIDE SEQUENCE [LARGE SCALE GENOMIC DNA]</scope>
    <source>
        <strain evidence="2">CGMCC 1.12942</strain>
    </source>
</reference>
<dbReference type="Proteomes" id="UP001596500">
    <property type="component" value="Unassembled WGS sequence"/>
</dbReference>
<sequence length="154" mass="17750">MNYEVNGFADIYMILSNERRVGGVIEAESIRLRSGEVFTHPVVTHIDFTGTTFYTMGFVSNTGLKVIVNVNEICSIVSPMHKRTKELQNSYYKKIKVNEKLKYLKRLCEVNEGYYTEPFIKEVEAIVNDIGIESVESELNLDFLRKYPRLVQIA</sequence>
<keyword evidence="2" id="KW-1185">Reference proteome</keyword>
<accession>A0ABW2RF49</accession>
<comment type="caution">
    <text evidence="1">The sequence shown here is derived from an EMBL/GenBank/DDBJ whole genome shotgun (WGS) entry which is preliminary data.</text>
</comment>
<proteinExistence type="predicted"/>
<evidence type="ECO:0000313" key="2">
    <source>
        <dbReference type="Proteomes" id="UP001596500"/>
    </source>
</evidence>
<dbReference type="EMBL" id="JBHTBW010000002">
    <property type="protein sequence ID" value="MFC7439638.1"/>
    <property type="molecule type" value="Genomic_DNA"/>
</dbReference>
<evidence type="ECO:0000313" key="1">
    <source>
        <dbReference type="EMBL" id="MFC7439638.1"/>
    </source>
</evidence>
<protein>
    <submittedName>
        <fullName evidence="1">Uncharacterized protein</fullName>
    </submittedName>
</protein>
<name>A0ABW2RF49_9BACL</name>
<gene>
    <name evidence="1" type="ORF">ACFQNG_00440</name>
</gene>